<sequence>MEIDKWTFTLKAYPSLLSLEDCWTPVSVSPGDVAMGALPKPKELLSSLTPVWLNVAVVALLPGATHVHPAWAKKQHLPQWLSRHETCKISGHLAKGGLKPSCEKARDGHGAPERNNLLTRFVSFDVAEQKNPYQMMTKGGTMAGCTWACRRTRLPWLPVRRKLHPKSTKTSYQCFGESCLCAEDFDTYTAFRSAREIRAPKNPNCCKFQLRVKLKVERSIRFL</sequence>
<dbReference type="AlphaFoldDB" id="A0A3L8SDZ1"/>
<dbReference type="EMBL" id="QUSF01000028">
    <property type="protein sequence ID" value="RLW00154.1"/>
    <property type="molecule type" value="Genomic_DNA"/>
</dbReference>
<accession>A0A3L8SDZ1</accession>
<gene>
    <name evidence="1" type="ORF">DV515_00009179</name>
</gene>
<evidence type="ECO:0000313" key="1">
    <source>
        <dbReference type="EMBL" id="RLW00154.1"/>
    </source>
</evidence>
<protein>
    <submittedName>
        <fullName evidence="1">Uncharacterized protein</fullName>
    </submittedName>
</protein>
<dbReference type="Proteomes" id="UP000276834">
    <property type="component" value="Unassembled WGS sequence"/>
</dbReference>
<organism evidence="1 2">
    <name type="scientific">Chloebia gouldiae</name>
    <name type="common">Gouldian finch</name>
    <name type="synonym">Erythrura gouldiae</name>
    <dbReference type="NCBI Taxonomy" id="44316"/>
    <lineage>
        <taxon>Eukaryota</taxon>
        <taxon>Metazoa</taxon>
        <taxon>Chordata</taxon>
        <taxon>Craniata</taxon>
        <taxon>Vertebrata</taxon>
        <taxon>Euteleostomi</taxon>
        <taxon>Archelosauria</taxon>
        <taxon>Archosauria</taxon>
        <taxon>Dinosauria</taxon>
        <taxon>Saurischia</taxon>
        <taxon>Theropoda</taxon>
        <taxon>Coelurosauria</taxon>
        <taxon>Aves</taxon>
        <taxon>Neognathae</taxon>
        <taxon>Neoaves</taxon>
        <taxon>Telluraves</taxon>
        <taxon>Australaves</taxon>
        <taxon>Passeriformes</taxon>
        <taxon>Passeroidea</taxon>
        <taxon>Passeridae</taxon>
        <taxon>Chloebia</taxon>
    </lineage>
</organism>
<dbReference type="OrthoDB" id="10370460at2759"/>
<reference evidence="1 2" key="1">
    <citation type="journal article" date="2018" name="Proc. R. Soc. B">
        <title>A non-coding region near Follistatin controls head colour polymorphism in the Gouldian finch.</title>
        <authorList>
            <person name="Toomey M.B."/>
            <person name="Marques C.I."/>
            <person name="Andrade P."/>
            <person name="Araujo P.M."/>
            <person name="Sabatino S."/>
            <person name="Gazda M.A."/>
            <person name="Afonso S."/>
            <person name="Lopes R.J."/>
            <person name="Corbo J.C."/>
            <person name="Carneiro M."/>
        </authorList>
    </citation>
    <scope>NUCLEOTIDE SEQUENCE [LARGE SCALE GENOMIC DNA]</scope>
    <source>
        <strain evidence="1">Red01</strain>
        <tissue evidence="1">Muscle</tissue>
    </source>
</reference>
<name>A0A3L8SDZ1_CHLGU</name>
<comment type="caution">
    <text evidence="1">The sequence shown here is derived from an EMBL/GenBank/DDBJ whole genome shotgun (WGS) entry which is preliminary data.</text>
</comment>
<proteinExistence type="predicted"/>
<keyword evidence="2" id="KW-1185">Reference proteome</keyword>
<evidence type="ECO:0000313" key="2">
    <source>
        <dbReference type="Proteomes" id="UP000276834"/>
    </source>
</evidence>